<dbReference type="InterPro" id="IPR045860">
    <property type="entry name" value="Snake_toxin-like_sf"/>
</dbReference>
<evidence type="ECO:0000313" key="5">
    <source>
        <dbReference type="Proteomes" id="UP000092124"/>
    </source>
</evidence>
<sequence>MTFRWAMWLLLLAAWSMRYGEAFRCYTCETPTAIEACKNIAQCKLEDTACKTTLETVEAEFPFNHSPVVTRSCSSSCLATDPDGIGVARPIFCCFRDLCNSGYPGLVSGL</sequence>
<dbReference type="STRING" id="56216.A0A1A6GET3"/>
<dbReference type="PANTHER" id="PTHR16983:SF16">
    <property type="entry name" value="UPAR_LY6 DOMAIN-CONTAINING PROTEIN"/>
    <property type="match status" value="1"/>
</dbReference>
<dbReference type="InterPro" id="IPR051110">
    <property type="entry name" value="Ly-6/neurotoxin-like_GPI-ap"/>
</dbReference>
<evidence type="ECO:0000259" key="3">
    <source>
        <dbReference type="Pfam" id="PF00087"/>
    </source>
</evidence>
<feature type="signal peptide" evidence="2">
    <location>
        <begin position="1"/>
        <end position="22"/>
    </location>
</feature>
<dbReference type="AlphaFoldDB" id="A0A1A6GET3"/>
<feature type="chain" id="PRO_5008345549" description="Snake toxin/toxin-like domain-containing protein" evidence="2">
    <location>
        <begin position="23"/>
        <end position="110"/>
    </location>
</feature>
<dbReference type="PROSITE" id="PS00983">
    <property type="entry name" value="LY6_UPAR"/>
    <property type="match status" value="1"/>
</dbReference>
<comment type="caution">
    <text evidence="4">The sequence shown here is derived from an EMBL/GenBank/DDBJ whole genome shotgun (WGS) entry which is preliminary data.</text>
</comment>
<name>A0A1A6GET3_NEOLE</name>
<organism evidence="4 5">
    <name type="scientific">Neotoma lepida</name>
    <name type="common">Desert woodrat</name>
    <dbReference type="NCBI Taxonomy" id="56216"/>
    <lineage>
        <taxon>Eukaryota</taxon>
        <taxon>Metazoa</taxon>
        <taxon>Chordata</taxon>
        <taxon>Craniata</taxon>
        <taxon>Vertebrata</taxon>
        <taxon>Euteleostomi</taxon>
        <taxon>Mammalia</taxon>
        <taxon>Eutheria</taxon>
        <taxon>Euarchontoglires</taxon>
        <taxon>Glires</taxon>
        <taxon>Rodentia</taxon>
        <taxon>Myomorpha</taxon>
        <taxon>Muroidea</taxon>
        <taxon>Cricetidae</taxon>
        <taxon>Neotominae</taxon>
        <taxon>Neotoma</taxon>
    </lineage>
</organism>
<protein>
    <recommendedName>
        <fullName evidence="3">Snake toxin/toxin-like domain-containing protein</fullName>
    </recommendedName>
</protein>
<dbReference type="InterPro" id="IPR035076">
    <property type="entry name" value="Toxin/TOLIP"/>
</dbReference>
<gene>
    <name evidence="4" type="ORF">A6R68_07192</name>
</gene>
<dbReference type="FunFam" id="2.10.60.10:FF:000003">
    <property type="entry name" value="lymphocyte antigen 6E isoform X1"/>
    <property type="match status" value="1"/>
</dbReference>
<dbReference type="CDD" id="cd23560">
    <property type="entry name" value="TFP_LU_ECD_SLURP1_like"/>
    <property type="match status" value="1"/>
</dbReference>
<dbReference type="Proteomes" id="UP000092124">
    <property type="component" value="Unassembled WGS sequence"/>
</dbReference>
<feature type="domain" description="Snake toxin/toxin-like" evidence="3">
    <location>
        <begin position="24"/>
        <end position="100"/>
    </location>
</feature>
<dbReference type="Pfam" id="PF00087">
    <property type="entry name" value="Toxin_TOLIP"/>
    <property type="match status" value="1"/>
</dbReference>
<dbReference type="GO" id="GO:0005886">
    <property type="term" value="C:plasma membrane"/>
    <property type="evidence" value="ECO:0007669"/>
    <property type="project" value="TreeGrafter"/>
</dbReference>
<evidence type="ECO:0000256" key="1">
    <source>
        <dbReference type="ARBA" id="ARBA00022729"/>
    </source>
</evidence>
<accession>A0A1A6GET3</accession>
<keyword evidence="5" id="KW-1185">Reference proteome</keyword>
<proteinExistence type="predicted"/>
<dbReference type="EMBL" id="LZPO01097254">
    <property type="protein sequence ID" value="OBS64275.1"/>
    <property type="molecule type" value="Genomic_DNA"/>
</dbReference>
<dbReference type="SUPFAM" id="SSF57302">
    <property type="entry name" value="Snake toxin-like"/>
    <property type="match status" value="1"/>
</dbReference>
<evidence type="ECO:0000313" key="4">
    <source>
        <dbReference type="EMBL" id="OBS64275.1"/>
    </source>
</evidence>
<dbReference type="InterPro" id="IPR018363">
    <property type="entry name" value="CD59_antigen_CS"/>
</dbReference>
<reference evidence="4 5" key="1">
    <citation type="submission" date="2016-06" db="EMBL/GenBank/DDBJ databases">
        <title>The Draft Genome Sequence and Annotation of the Desert Woodrat Neotoma lepida.</title>
        <authorList>
            <person name="Campbell M."/>
            <person name="Oakeson K.F."/>
            <person name="Yandell M."/>
            <person name="Halpert J.R."/>
            <person name="Dearing D."/>
        </authorList>
    </citation>
    <scope>NUCLEOTIDE SEQUENCE [LARGE SCALE GENOMIC DNA]</scope>
    <source>
        <strain evidence="4">417</strain>
        <tissue evidence="4">Liver</tissue>
    </source>
</reference>
<evidence type="ECO:0000256" key="2">
    <source>
        <dbReference type="SAM" id="SignalP"/>
    </source>
</evidence>
<dbReference type="OrthoDB" id="9900838at2759"/>
<dbReference type="Gene3D" id="2.10.60.10">
    <property type="entry name" value="CD59"/>
    <property type="match status" value="1"/>
</dbReference>
<dbReference type="PANTHER" id="PTHR16983">
    <property type="entry name" value="UPAR/LY6 DOMAIN-CONTAINING PROTEIN"/>
    <property type="match status" value="1"/>
</dbReference>
<keyword evidence="1 2" id="KW-0732">Signal</keyword>